<dbReference type="SUPFAM" id="SSF47473">
    <property type="entry name" value="EF-hand"/>
    <property type="match status" value="1"/>
</dbReference>
<dbReference type="InterPro" id="IPR011992">
    <property type="entry name" value="EF-hand-dom_pair"/>
</dbReference>
<sequence>MKTIVTLSSAIALSLSLGAVADNGNRLAKFDVNQDGSITRDEVQIVLNERFTTADTDGDGFLSLDEMSAAYKQRKQQRAAEHFAEMDSNKDGSLSLAEFQASQSLKFYRGRKHRSTPEQRFSRLDQDGDGLLSDTELARVSLRIFGRWDSNQDDVISAEELSQKPRFRHHRR</sequence>
<dbReference type="Pfam" id="PF13499">
    <property type="entry name" value="EF-hand_7"/>
    <property type="match status" value="1"/>
</dbReference>
<dbReference type="PANTHER" id="PTHR10827">
    <property type="entry name" value="RETICULOCALBIN"/>
    <property type="match status" value="1"/>
</dbReference>
<evidence type="ECO:0000313" key="4">
    <source>
        <dbReference type="Proteomes" id="UP000076962"/>
    </source>
</evidence>
<proteinExistence type="predicted"/>
<dbReference type="AlphaFoldDB" id="A0A0A6NZJ5"/>
<dbReference type="PROSITE" id="PS00018">
    <property type="entry name" value="EF_HAND_1"/>
    <property type="match status" value="4"/>
</dbReference>
<dbReference type="Pfam" id="PF13202">
    <property type="entry name" value="EF-hand_5"/>
    <property type="match status" value="2"/>
</dbReference>
<dbReference type="SMART" id="SM00054">
    <property type="entry name" value="EFh"/>
    <property type="match status" value="3"/>
</dbReference>
<reference evidence="3 4" key="1">
    <citation type="submission" date="2016-05" db="EMBL/GenBank/DDBJ databases">
        <title>Single-cell genome of chain-forming Candidatus Thiomargarita nelsonii and comparison to other large sulfur-oxidizing bacteria.</title>
        <authorList>
            <person name="Winkel M."/>
            <person name="Salman V."/>
            <person name="Woyke T."/>
            <person name="Schulz-Vogt H."/>
            <person name="Richter M."/>
            <person name="Flood B."/>
            <person name="Bailey J."/>
            <person name="Amann R."/>
            <person name="Mussmann M."/>
        </authorList>
    </citation>
    <scope>NUCLEOTIDE SEQUENCE [LARGE SCALE GENOMIC DNA]</scope>
    <source>
        <strain evidence="3 4">THI036</strain>
    </source>
</reference>
<dbReference type="PROSITE" id="PS50222">
    <property type="entry name" value="EF_HAND_2"/>
    <property type="match status" value="1"/>
</dbReference>
<evidence type="ECO:0000259" key="2">
    <source>
        <dbReference type="PROSITE" id="PS50222"/>
    </source>
</evidence>
<comment type="caution">
    <text evidence="3">The sequence shown here is derived from an EMBL/GenBank/DDBJ whole genome shotgun (WGS) entry which is preliminary data.</text>
</comment>
<feature type="chain" id="PRO_5002020610" evidence="1">
    <location>
        <begin position="22"/>
        <end position="172"/>
    </location>
</feature>
<dbReference type="Proteomes" id="UP000076962">
    <property type="component" value="Unassembled WGS sequence"/>
</dbReference>
<gene>
    <name evidence="3" type="ORF">THIOM_001764</name>
</gene>
<organism evidence="3 4">
    <name type="scientific">Candidatus Thiomargarita nelsonii</name>
    <dbReference type="NCBI Taxonomy" id="1003181"/>
    <lineage>
        <taxon>Bacteria</taxon>
        <taxon>Pseudomonadati</taxon>
        <taxon>Pseudomonadota</taxon>
        <taxon>Gammaproteobacteria</taxon>
        <taxon>Thiotrichales</taxon>
        <taxon>Thiotrichaceae</taxon>
        <taxon>Thiomargarita</taxon>
    </lineage>
</organism>
<dbReference type="PANTHER" id="PTHR10827:SF85">
    <property type="entry name" value="CALCIUM-BINDING PROTEIN"/>
    <property type="match status" value="1"/>
</dbReference>
<feature type="signal peptide" evidence="1">
    <location>
        <begin position="1"/>
        <end position="21"/>
    </location>
</feature>
<accession>A0A0A6NZJ5</accession>
<evidence type="ECO:0000256" key="1">
    <source>
        <dbReference type="SAM" id="SignalP"/>
    </source>
</evidence>
<dbReference type="InterPro" id="IPR018247">
    <property type="entry name" value="EF_Hand_1_Ca_BS"/>
</dbReference>
<dbReference type="EMBL" id="LUTY01000948">
    <property type="protein sequence ID" value="OAD22434.1"/>
    <property type="molecule type" value="Genomic_DNA"/>
</dbReference>
<protein>
    <submittedName>
        <fullName evidence="3">EF hand domain protein</fullName>
    </submittedName>
</protein>
<name>A0A0A6NZJ5_9GAMM</name>
<keyword evidence="1" id="KW-0732">Signal</keyword>
<feature type="domain" description="EF-hand" evidence="2">
    <location>
        <begin position="42"/>
        <end position="77"/>
    </location>
</feature>
<keyword evidence="4" id="KW-1185">Reference proteome</keyword>
<dbReference type="InterPro" id="IPR002048">
    <property type="entry name" value="EF_hand_dom"/>
</dbReference>
<evidence type="ECO:0000313" key="3">
    <source>
        <dbReference type="EMBL" id="OAD22434.1"/>
    </source>
</evidence>
<dbReference type="Gene3D" id="1.10.238.10">
    <property type="entry name" value="EF-hand"/>
    <property type="match status" value="2"/>
</dbReference>
<dbReference type="GO" id="GO:0005509">
    <property type="term" value="F:calcium ion binding"/>
    <property type="evidence" value="ECO:0007669"/>
    <property type="project" value="InterPro"/>
</dbReference>